<evidence type="ECO:0000256" key="2">
    <source>
        <dbReference type="SAM" id="SignalP"/>
    </source>
</evidence>
<dbReference type="InterPro" id="IPR029058">
    <property type="entry name" value="AB_hydrolase_fold"/>
</dbReference>
<dbReference type="Pfam" id="PF00326">
    <property type="entry name" value="Peptidase_S9"/>
    <property type="match status" value="1"/>
</dbReference>
<dbReference type="AlphaFoldDB" id="A0A7W5FQT9"/>
<evidence type="ECO:0000313" key="5">
    <source>
        <dbReference type="Proteomes" id="UP000570361"/>
    </source>
</evidence>
<dbReference type="GO" id="GO:0004252">
    <property type="term" value="F:serine-type endopeptidase activity"/>
    <property type="evidence" value="ECO:0007669"/>
    <property type="project" value="InterPro"/>
</dbReference>
<protein>
    <submittedName>
        <fullName evidence="4">Dipeptidyl aminopeptidase/acylaminoacyl peptidase</fullName>
    </submittedName>
</protein>
<evidence type="ECO:0000256" key="1">
    <source>
        <dbReference type="ARBA" id="ARBA00022801"/>
    </source>
</evidence>
<keyword evidence="5" id="KW-1185">Reference proteome</keyword>
<dbReference type="SUPFAM" id="SSF53474">
    <property type="entry name" value="alpha/beta-Hydrolases"/>
    <property type="match status" value="1"/>
</dbReference>
<dbReference type="Pfam" id="PF00395">
    <property type="entry name" value="SLH"/>
    <property type="match status" value="1"/>
</dbReference>
<sequence>MFLPKKLHSLLIAALVATSLTIPSAAYAETAQPLPPAQSQSEETKTLAALGLIDGTTDGMLEDETLITRGQAAIVLDRVLQLEPPADLTGFLDVPAGHPAAEAVYALKAQGIVKGGAAAAFQPDAALTREQLASLFVRSLQLSDNGIQVKYTDASAIAAYHVEDAARLKQHFIIDGTAFEGKKKVTHAEFGQLLYRALSLDIYGQEGVLPIEDFIRQPAQFGFQSSPDGKSTAFLAPSNNRLNVFVKKNGESEAKPVTNATDRDIVDFAWKSDTTLIYAQDNAGDENYHVFSINVDGTGAQDLTPYPNTRAMAIDMLDNQPDEILIAMNKRDARFFDVYRLNVKTGEAELVAENPGTITGWMTDHDGKLRVAISSDGNESVLLYRDTEDQEFTELLKVGLGDTFMPAMFTYDNKQLYAMSDIGRDKAAIVQFDPATKQTVKTLYENADVDVLSFIPSKEDGTIAAALYETDKLQYHFFDAELEKMYAKLKELVPGMEISLQEISENGDVMFFAYSDKTMGAYYTYDPKTQKAELLADVAPWIDETKMADTKPITFKARDGLELRGYLTLPKGADPKDLPLVVNPHGGPWARDSWGYNPEVQFLANRGFAVLQVNFRGSTGYGKKFLEAGNKQWGKAMQNDLTDGVEWLVKEGVVDEKRVAIYGGSYGGYAALAGLTFTPDVYAAGVSYVGPSNLFTLLDSLPPYWESEREKFYTRVGDPVEDKALLEEISPLFHVDQMTAPLFVVQGANDPRVKQAESDQIVEALQERGVDVPYMLKLDEGHGFANIENQLDFYYALEKFLYRYLMN</sequence>
<dbReference type="GO" id="GO:0006508">
    <property type="term" value="P:proteolysis"/>
    <property type="evidence" value="ECO:0007669"/>
    <property type="project" value="InterPro"/>
</dbReference>
<dbReference type="GO" id="GO:0004177">
    <property type="term" value="F:aminopeptidase activity"/>
    <property type="evidence" value="ECO:0007669"/>
    <property type="project" value="UniProtKB-KW"/>
</dbReference>
<evidence type="ECO:0000259" key="3">
    <source>
        <dbReference type="PROSITE" id="PS51272"/>
    </source>
</evidence>
<accession>A0A7W5FQT9</accession>
<organism evidence="4 5">
    <name type="scientific">Paenibacillus phyllosphaerae</name>
    <dbReference type="NCBI Taxonomy" id="274593"/>
    <lineage>
        <taxon>Bacteria</taxon>
        <taxon>Bacillati</taxon>
        <taxon>Bacillota</taxon>
        <taxon>Bacilli</taxon>
        <taxon>Bacillales</taxon>
        <taxon>Paenibacillaceae</taxon>
        <taxon>Paenibacillus</taxon>
    </lineage>
</organism>
<proteinExistence type="predicted"/>
<dbReference type="RefSeq" id="WP_183603884.1">
    <property type="nucleotide sequence ID" value="NZ_JACHXK010000022.1"/>
</dbReference>
<feature type="domain" description="SLH" evidence="3">
    <location>
        <begin position="87"/>
        <end position="150"/>
    </location>
</feature>
<dbReference type="Proteomes" id="UP000570361">
    <property type="component" value="Unassembled WGS sequence"/>
</dbReference>
<dbReference type="PRINTS" id="PR00862">
    <property type="entry name" value="PROLIGOPTASE"/>
</dbReference>
<feature type="signal peptide" evidence="2">
    <location>
        <begin position="1"/>
        <end position="28"/>
    </location>
</feature>
<dbReference type="EMBL" id="JACHXK010000022">
    <property type="protein sequence ID" value="MBB3113815.1"/>
    <property type="molecule type" value="Genomic_DNA"/>
</dbReference>
<reference evidence="4 5" key="1">
    <citation type="submission" date="2020-08" db="EMBL/GenBank/DDBJ databases">
        <title>Genomic Encyclopedia of Type Strains, Phase III (KMG-III): the genomes of soil and plant-associated and newly described type strains.</title>
        <authorList>
            <person name="Whitman W."/>
        </authorList>
    </citation>
    <scope>NUCLEOTIDE SEQUENCE [LARGE SCALE GENOMIC DNA]</scope>
    <source>
        <strain evidence="4 5">CECT 5862</strain>
    </source>
</reference>
<keyword evidence="1" id="KW-0378">Hydrolase</keyword>
<gene>
    <name evidence="4" type="ORF">FHS18_005928</name>
</gene>
<dbReference type="InterPro" id="IPR002470">
    <property type="entry name" value="Peptidase_S9A"/>
</dbReference>
<comment type="caution">
    <text evidence="4">The sequence shown here is derived from an EMBL/GenBank/DDBJ whole genome shotgun (WGS) entry which is preliminary data.</text>
</comment>
<keyword evidence="4" id="KW-0031">Aminopeptidase</keyword>
<dbReference type="PANTHER" id="PTHR42776:SF27">
    <property type="entry name" value="DIPEPTIDYL PEPTIDASE FAMILY MEMBER 6"/>
    <property type="match status" value="1"/>
</dbReference>
<name>A0A7W5FQT9_9BACL</name>
<evidence type="ECO:0000313" key="4">
    <source>
        <dbReference type="EMBL" id="MBB3113815.1"/>
    </source>
</evidence>
<dbReference type="PROSITE" id="PS51272">
    <property type="entry name" value="SLH"/>
    <property type="match status" value="1"/>
</dbReference>
<dbReference type="PANTHER" id="PTHR42776">
    <property type="entry name" value="SERINE PEPTIDASE S9 FAMILY MEMBER"/>
    <property type="match status" value="1"/>
</dbReference>
<dbReference type="Gene3D" id="2.120.10.30">
    <property type="entry name" value="TolB, C-terminal domain"/>
    <property type="match status" value="1"/>
</dbReference>
<feature type="chain" id="PRO_5030507856" evidence="2">
    <location>
        <begin position="29"/>
        <end position="807"/>
    </location>
</feature>
<dbReference type="InterPro" id="IPR001119">
    <property type="entry name" value="SLH_dom"/>
</dbReference>
<keyword evidence="2" id="KW-0732">Signal</keyword>
<dbReference type="InterPro" id="IPR011042">
    <property type="entry name" value="6-blade_b-propeller_TolB-like"/>
</dbReference>
<keyword evidence="4" id="KW-0645">Protease</keyword>
<dbReference type="InterPro" id="IPR001375">
    <property type="entry name" value="Peptidase_S9_cat"/>
</dbReference>
<dbReference type="SUPFAM" id="SSF82171">
    <property type="entry name" value="DPP6 N-terminal domain-like"/>
    <property type="match status" value="1"/>
</dbReference>
<dbReference type="Gene3D" id="3.40.50.1820">
    <property type="entry name" value="alpha/beta hydrolase"/>
    <property type="match status" value="1"/>
</dbReference>